<protein>
    <submittedName>
        <fullName evidence="9">Transport system permease protein</fullName>
    </submittedName>
</protein>
<dbReference type="Gene3D" id="1.10.3470.10">
    <property type="entry name" value="ABC transporter involved in vitamin B12 uptake, BtuC"/>
    <property type="match status" value="1"/>
</dbReference>
<evidence type="ECO:0000256" key="2">
    <source>
        <dbReference type="ARBA" id="ARBA00007935"/>
    </source>
</evidence>
<comment type="similarity">
    <text evidence="2">Belongs to the binding-protein-dependent transport system permease family. FecCD subfamily.</text>
</comment>
<dbReference type="STRING" id="573413.Spirs_0181"/>
<dbReference type="Proteomes" id="UP000002318">
    <property type="component" value="Chromosome"/>
</dbReference>
<feature type="transmembrane region" description="Helical" evidence="8">
    <location>
        <begin position="66"/>
        <end position="85"/>
    </location>
</feature>
<feature type="transmembrane region" description="Helical" evidence="8">
    <location>
        <begin position="150"/>
        <end position="172"/>
    </location>
</feature>
<gene>
    <name evidence="9" type="ordered locus">Spirs_0181</name>
</gene>
<keyword evidence="6 8" id="KW-1133">Transmembrane helix</keyword>
<feature type="transmembrane region" description="Helical" evidence="8">
    <location>
        <begin position="201"/>
        <end position="220"/>
    </location>
</feature>
<reference evidence="9 10" key="1">
    <citation type="journal article" date="2010" name="Stand. Genomic Sci.">
        <title>Complete genome sequence of Spirochaeta smaragdinae type strain (SEBR 4228).</title>
        <authorList>
            <person name="Mavromatis K."/>
            <person name="Yasawong M."/>
            <person name="Chertkov O."/>
            <person name="Lapidus A."/>
            <person name="Lucas S."/>
            <person name="Nolan M."/>
            <person name="Del Rio T.G."/>
            <person name="Tice H."/>
            <person name="Cheng J.F."/>
            <person name="Pitluck S."/>
            <person name="Liolios K."/>
            <person name="Ivanova N."/>
            <person name="Tapia R."/>
            <person name="Han C."/>
            <person name="Bruce D."/>
            <person name="Goodwin L."/>
            <person name="Pati A."/>
            <person name="Chen A."/>
            <person name="Palaniappan K."/>
            <person name="Land M."/>
            <person name="Hauser L."/>
            <person name="Chang Y.J."/>
            <person name="Jeffries C.D."/>
            <person name="Detter J.C."/>
            <person name="Rohde M."/>
            <person name="Brambilla E."/>
            <person name="Spring S."/>
            <person name="Goker M."/>
            <person name="Sikorski J."/>
            <person name="Woyke T."/>
            <person name="Bristow J."/>
            <person name="Eisen J.A."/>
            <person name="Markowitz V."/>
            <person name="Hugenholtz P."/>
            <person name="Klenk H.P."/>
            <person name="Kyrpides N.C."/>
        </authorList>
    </citation>
    <scope>NUCLEOTIDE SEQUENCE [LARGE SCALE GENOMIC DNA]</scope>
    <source>
        <strain evidence="10">DSM 11293 / JCM 15392 / SEBR 4228</strain>
    </source>
</reference>
<evidence type="ECO:0000256" key="4">
    <source>
        <dbReference type="ARBA" id="ARBA00022475"/>
    </source>
</evidence>
<keyword evidence="3" id="KW-0813">Transport</keyword>
<evidence type="ECO:0000256" key="1">
    <source>
        <dbReference type="ARBA" id="ARBA00004651"/>
    </source>
</evidence>
<evidence type="ECO:0000256" key="6">
    <source>
        <dbReference type="ARBA" id="ARBA00022989"/>
    </source>
</evidence>
<dbReference type="HOGENOM" id="CLU_013016_1_1_12"/>
<evidence type="ECO:0000313" key="9">
    <source>
        <dbReference type="EMBL" id="ADK79338.1"/>
    </source>
</evidence>
<dbReference type="AlphaFoldDB" id="E1R8J4"/>
<feature type="transmembrane region" description="Helical" evidence="8">
    <location>
        <begin position="122"/>
        <end position="143"/>
    </location>
</feature>
<evidence type="ECO:0000256" key="7">
    <source>
        <dbReference type="ARBA" id="ARBA00023136"/>
    </source>
</evidence>
<feature type="transmembrane region" description="Helical" evidence="8">
    <location>
        <begin position="310"/>
        <end position="328"/>
    </location>
</feature>
<dbReference type="InterPro" id="IPR037294">
    <property type="entry name" value="ABC_BtuC-like"/>
</dbReference>
<dbReference type="RefSeq" id="WP_013252802.1">
    <property type="nucleotide sequence ID" value="NC_014364.1"/>
</dbReference>
<keyword evidence="4" id="KW-1003">Cell membrane</keyword>
<dbReference type="GO" id="GO:0022857">
    <property type="term" value="F:transmembrane transporter activity"/>
    <property type="evidence" value="ECO:0007669"/>
    <property type="project" value="InterPro"/>
</dbReference>
<dbReference type="EMBL" id="CP002116">
    <property type="protein sequence ID" value="ADK79338.1"/>
    <property type="molecule type" value="Genomic_DNA"/>
</dbReference>
<comment type="subcellular location">
    <subcellularLocation>
        <location evidence="1">Cell membrane</location>
        <topology evidence="1">Multi-pass membrane protein</topology>
    </subcellularLocation>
</comment>
<keyword evidence="10" id="KW-1185">Reference proteome</keyword>
<dbReference type="CDD" id="cd06550">
    <property type="entry name" value="TM_ABC_iron-siderophores_like"/>
    <property type="match status" value="1"/>
</dbReference>
<dbReference type="PANTHER" id="PTHR30472">
    <property type="entry name" value="FERRIC ENTEROBACTIN TRANSPORT SYSTEM PERMEASE PROTEIN"/>
    <property type="match status" value="1"/>
</dbReference>
<evidence type="ECO:0000313" key="10">
    <source>
        <dbReference type="Proteomes" id="UP000002318"/>
    </source>
</evidence>
<evidence type="ECO:0000256" key="3">
    <source>
        <dbReference type="ARBA" id="ARBA00022448"/>
    </source>
</evidence>
<proteinExistence type="inferred from homology"/>
<dbReference type="GO" id="GO:0005886">
    <property type="term" value="C:plasma membrane"/>
    <property type="evidence" value="ECO:0007669"/>
    <property type="project" value="UniProtKB-SubCell"/>
</dbReference>
<feature type="transmembrane region" description="Helical" evidence="8">
    <location>
        <begin position="97"/>
        <end position="116"/>
    </location>
</feature>
<dbReference type="KEGG" id="ssm:Spirs_0181"/>
<feature type="transmembrane region" description="Helical" evidence="8">
    <location>
        <begin position="240"/>
        <end position="267"/>
    </location>
</feature>
<dbReference type="OrthoDB" id="9792889at2"/>
<evidence type="ECO:0000256" key="5">
    <source>
        <dbReference type="ARBA" id="ARBA00022692"/>
    </source>
</evidence>
<dbReference type="Pfam" id="PF01032">
    <property type="entry name" value="FecCD"/>
    <property type="match status" value="1"/>
</dbReference>
<dbReference type="FunFam" id="1.10.3470.10:FF:000001">
    <property type="entry name" value="Vitamin B12 ABC transporter permease BtuC"/>
    <property type="match status" value="1"/>
</dbReference>
<dbReference type="PANTHER" id="PTHR30472:SF68">
    <property type="entry name" value="FERRICHROME TRANSPORT SYSTEM PERMEASE PROTEIN FHUB"/>
    <property type="match status" value="1"/>
</dbReference>
<sequence length="341" mass="36502">MSRFDIRSRTGYRLAILVLLLCLLFAALLLAIRFGSSGFTFRQILRALFIDTTSVDHRILMMVRMPRAIAAALVGFCLALSGTLLQGVMRNPLASPNVIGVSAGAGLAAVCIYILFPGHYFLVTPVAFGGAFLAALLVYLLAWKGGASPLRLVLSGIAVSSFLGAGSNALMIFFPDRVQHVIGFMVGNLSAVTWQQVRILWPYAFIGFLFSMLLADRLNILLLGDETANSLGLNVEASRMFFMLIASLLAASAVSIVGLLGFVGLIVPHVARLVIGNNARYLIPASALLGAVVVLLCDTLGRVILRPQELPVGIIMAMLGAPFFLYLLRQKGEKMGGGHGH</sequence>
<evidence type="ECO:0000256" key="8">
    <source>
        <dbReference type="SAM" id="Phobius"/>
    </source>
</evidence>
<dbReference type="eggNOG" id="COG0609">
    <property type="taxonomic scope" value="Bacteria"/>
</dbReference>
<dbReference type="InterPro" id="IPR000522">
    <property type="entry name" value="ABC_transptr_permease_BtuC"/>
</dbReference>
<dbReference type="SUPFAM" id="SSF81345">
    <property type="entry name" value="ABC transporter involved in vitamin B12 uptake, BtuC"/>
    <property type="match status" value="1"/>
</dbReference>
<dbReference type="GO" id="GO:0033214">
    <property type="term" value="P:siderophore-iron import into cell"/>
    <property type="evidence" value="ECO:0007669"/>
    <property type="project" value="TreeGrafter"/>
</dbReference>
<name>E1R8J4_SEDSS</name>
<organism evidence="9 10">
    <name type="scientific">Sediminispirochaeta smaragdinae (strain DSM 11293 / JCM 15392 / SEBR 4228)</name>
    <name type="common">Spirochaeta smaragdinae</name>
    <dbReference type="NCBI Taxonomy" id="573413"/>
    <lineage>
        <taxon>Bacteria</taxon>
        <taxon>Pseudomonadati</taxon>
        <taxon>Spirochaetota</taxon>
        <taxon>Spirochaetia</taxon>
        <taxon>Spirochaetales</taxon>
        <taxon>Spirochaetaceae</taxon>
        <taxon>Sediminispirochaeta</taxon>
    </lineage>
</organism>
<keyword evidence="7 8" id="KW-0472">Membrane</keyword>
<feature type="transmembrane region" description="Helical" evidence="8">
    <location>
        <begin position="279"/>
        <end position="304"/>
    </location>
</feature>
<accession>E1R8J4</accession>
<keyword evidence="5 8" id="KW-0812">Transmembrane</keyword>